<dbReference type="Pfam" id="PF00126">
    <property type="entry name" value="HTH_1"/>
    <property type="match status" value="1"/>
</dbReference>
<organism evidence="6 7">
    <name type="scientific">Streptomyces hokutonensis</name>
    <dbReference type="NCBI Taxonomy" id="1306990"/>
    <lineage>
        <taxon>Bacteria</taxon>
        <taxon>Bacillati</taxon>
        <taxon>Actinomycetota</taxon>
        <taxon>Actinomycetes</taxon>
        <taxon>Kitasatosporales</taxon>
        <taxon>Streptomycetaceae</taxon>
        <taxon>Streptomyces</taxon>
    </lineage>
</organism>
<sequence length="304" mass="32715">MASMNVELRHLRAFVAVARTVNFTRAAEQLHIAQPSLSHTIRQLETALGFRLFARTTRSTALTPDGERFLVEAQAVLDRFDAAMERSSRMAGGELGRLRVGYLIGAAVDHVPAILRAFADRYPDVTLELTEYDFASPNGGLDTGDTDVALVRPPLDGVPDAVTTVLLSERCVACVSALHPFAALPRVTVAQVLAEPIVAAPGDNAWRDYWILASYRSTPANITHEAATFEAELQSVAIGRGLSVVPESVARLYGRQGVRYVPIEGMADCEVAVVHREDAPRSAANFARIAARVTADAGGPHPHG</sequence>
<dbReference type="EMBL" id="JBIAHM010000009">
    <property type="protein sequence ID" value="MFE9602095.1"/>
    <property type="molecule type" value="Genomic_DNA"/>
</dbReference>
<keyword evidence="3" id="KW-0238">DNA-binding</keyword>
<dbReference type="SUPFAM" id="SSF46785">
    <property type="entry name" value="Winged helix' DNA-binding domain"/>
    <property type="match status" value="1"/>
</dbReference>
<evidence type="ECO:0000313" key="7">
    <source>
        <dbReference type="Proteomes" id="UP001601303"/>
    </source>
</evidence>
<comment type="caution">
    <text evidence="6">The sequence shown here is derived from an EMBL/GenBank/DDBJ whole genome shotgun (WGS) entry which is preliminary data.</text>
</comment>
<proteinExistence type="inferred from homology"/>
<evidence type="ECO:0000256" key="3">
    <source>
        <dbReference type="ARBA" id="ARBA00023125"/>
    </source>
</evidence>
<gene>
    <name evidence="6" type="ORF">ACFYNQ_26455</name>
</gene>
<name>A0ABW6M7H6_9ACTN</name>
<dbReference type="Pfam" id="PF03466">
    <property type="entry name" value="LysR_substrate"/>
    <property type="match status" value="1"/>
</dbReference>
<evidence type="ECO:0000256" key="2">
    <source>
        <dbReference type="ARBA" id="ARBA00023015"/>
    </source>
</evidence>
<dbReference type="PROSITE" id="PS50931">
    <property type="entry name" value="HTH_LYSR"/>
    <property type="match status" value="1"/>
</dbReference>
<dbReference type="Gene3D" id="1.10.10.10">
    <property type="entry name" value="Winged helix-like DNA-binding domain superfamily/Winged helix DNA-binding domain"/>
    <property type="match status" value="1"/>
</dbReference>
<keyword evidence="7" id="KW-1185">Reference proteome</keyword>
<protein>
    <submittedName>
        <fullName evidence="6">LysR family transcriptional regulator</fullName>
    </submittedName>
</protein>
<evidence type="ECO:0000313" key="6">
    <source>
        <dbReference type="EMBL" id="MFE9602095.1"/>
    </source>
</evidence>
<dbReference type="Gene3D" id="3.40.190.10">
    <property type="entry name" value="Periplasmic binding protein-like II"/>
    <property type="match status" value="2"/>
</dbReference>
<dbReference type="InterPro" id="IPR036388">
    <property type="entry name" value="WH-like_DNA-bd_sf"/>
</dbReference>
<dbReference type="SUPFAM" id="SSF53850">
    <property type="entry name" value="Periplasmic binding protein-like II"/>
    <property type="match status" value="1"/>
</dbReference>
<dbReference type="InterPro" id="IPR005119">
    <property type="entry name" value="LysR_subst-bd"/>
</dbReference>
<keyword evidence="4" id="KW-0804">Transcription</keyword>
<evidence type="ECO:0000256" key="4">
    <source>
        <dbReference type="ARBA" id="ARBA00023163"/>
    </source>
</evidence>
<feature type="domain" description="HTH lysR-type" evidence="5">
    <location>
        <begin position="6"/>
        <end position="63"/>
    </location>
</feature>
<evidence type="ECO:0000256" key="1">
    <source>
        <dbReference type="ARBA" id="ARBA00009437"/>
    </source>
</evidence>
<dbReference type="Proteomes" id="UP001601303">
    <property type="component" value="Unassembled WGS sequence"/>
</dbReference>
<dbReference type="InterPro" id="IPR036390">
    <property type="entry name" value="WH_DNA-bd_sf"/>
</dbReference>
<dbReference type="RefSeq" id="WP_388109761.1">
    <property type="nucleotide sequence ID" value="NZ_JBIAHM010000009.1"/>
</dbReference>
<comment type="similarity">
    <text evidence="1">Belongs to the LysR transcriptional regulatory family.</text>
</comment>
<dbReference type="PRINTS" id="PR00039">
    <property type="entry name" value="HTHLYSR"/>
</dbReference>
<keyword evidence="2" id="KW-0805">Transcription regulation</keyword>
<reference evidence="6 7" key="1">
    <citation type="submission" date="2024-10" db="EMBL/GenBank/DDBJ databases">
        <title>The Natural Products Discovery Center: Release of the First 8490 Sequenced Strains for Exploring Actinobacteria Biosynthetic Diversity.</title>
        <authorList>
            <person name="Kalkreuter E."/>
            <person name="Kautsar S.A."/>
            <person name="Yang D."/>
            <person name="Bader C.D."/>
            <person name="Teijaro C.N."/>
            <person name="Fluegel L."/>
            <person name="Davis C.M."/>
            <person name="Simpson J.R."/>
            <person name="Lauterbach L."/>
            <person name="Steele A.D."/>
            <person name="Gui C."/>
            <person name="Meng S."/>
            <person name="Li G."/>
            <person name="Viehrig K."/>
            <person name="Ye F."/>
            <person name="Su P."/>
            <person name="Kiefer A.F."/>
            <person name="Nichols A."/>
            <person name="Cepeda A.J."/>
            <person name="Yan W."/>
            <person name="Fan B."/>
            <person name="Jiang Y."/>
            <person name="Adhikari A."/>
            <person name="Zheng C.-J."/>
            <person name="Schuster L."/>
            <person name="Cowan T.M."/>
            <person name="Smanski M.J."/>
            <person name="Chevrette M.G."/>
            <person name="De Carvalho L.P.S."/>
            <person name="Shen B."/>
        </authorList>
    </citation>
    <scope>NUCLEOTIDE SEQUENCE [LARGE SCALE GENOMIC DNA]</scope>
    <source>
        <strain evidence="6 7">NPDC006488</strain>
    </source>
</reference>
<dbReference type="PANTHER" id="PTHR30346">
    <property type="entry name" value="TRANSCRIPTIONAL DUAL REGULATOR HCAR-RELATED"/>
    <property type="match status" value="1"/>
</dbReference>
<dbReference type="InterPro" id="IPR000847">
    <property type="entry name" value="LysR_HTH_N"/>
</dbReference>
<accession>A0ABW6M7H6</accession>
<evidence type="ECO:0000259" key="5">
    <source>
        <dbReference type="PROSITE" id="PS50931"/>
    </source>
</evidence>
<dbReference type="CDD" id="cd08414">
    <property type="entry name" value="PBP2_LTTR_aromatics_like"/>
    <property type="match status" value="1"/>
</dbReference>
<dbReference type="PANTHER" id="PTHR30346:SF0">
    <property type="entry name" value="HCA OPERON TRANSCRIPTIONAL ACTIVATOR HCAR"/>
    <property type="match status" value="1"/>
</dbReference>